<evidence type="ECO:0000256" key="3">
    <source>
        <dbReference type="ARBA" id="ARBA00022692"/>
    </source>
</evidence>
<gene>
    <name evidence="8" type="ordered locus">BTH_I2538</name>
</gene>
<dbReference type="AlphaFoldDB" id="Q2SVJ4"/>
<evidence type="ECO:0000313" key="9">
    <source>
        <dbReference type="Proteomes" id="UP000001930"/>
    </source>
</evidence>
<dbReference type="PANTHER" id="PTHR35007:SF2">
    <property type="entry name" value="PILUS ASSEMBLE PROTEIN"/>
    <property type="match status" value="1"/>
</dbReference>
<dbReference type="PANTHER" id="PTHR35007">
    <property type="entry name" value="INTEGRAL MEMBRANE PROTEIN-RELATED"/>
    <property type="match status" value="1"/>
</dbReference>
<name>Q2SVJ4_BURTA</name>
<evidence type="ECO:0000256" key="5">
    <source>
        <dbReference type="ARBA" id="ARBA00023136"/>
    </source>
</evidence>
<evidence type="ECO:0000256" key="6">
    <source>
        <dbReference type="SAM" id="Phobius"/>
    </source>
</evidence>
<sequence length="373" mass="39938">MARSDGPPARVSGVHPASRRRLLAVPARPVEVTTMDSSRLGAIALVLGAIGVLMLAALAIMQAVLARRTGRTLADALDQRAAALEAAAARATTGAAAASSAASASAPDAAPHARRSRFATLLDRAGKFGMRLLDTRLGKQIVAEEDRMLLEQCGYVDAHTRGIFLSARIACSIALPAAVALFGSATVRTHLSAWVALSVIAGFMLPKIYVRRRAAARRQSVVDEMPLLVDMLRLLQGVGLSLDQSIQVVTNDFKGMLPVLSSELGIAQRQFVAGRTREQSLQRLATSFDNEDLRAIVRLLIQVDKHGGAVQEPLKQFGDRLREVRRAMLRERIGRLTVKMTGVMILTLLPALFIVTAGPGMLAVTHALTAARR</sequence>
<proteinExistence type="predicted"/>
<keyword evidence="2" id="KW-1003">Cell membrane</keyword>
<feature type="transmembrane region" description="Helical" evidence="6">
    <location>
        <begin position="191"/>
        <end position="210"/>
    </location>
</feature>
<keyword evidence="4 6" id="KW-1133">Transmembrane helix</keyword>
<evidence type="ECO:0000259" key="7">
    <source>
        <dbReference type="Pfam" id="PF00482"/>
    </source>
</evidence>
<evidence type="ECO:0000256" key="2">
    <source>
        <dbReference type="ARBA" id="ARBA00022475"/>
    </source>
</evidence>
<organism evidence="8 9">
    <name type="scientific">Burkholderia thailandensis (strain ATCC 700388 / DSM 13276 / CCUG 48851 / CIP 106301 / E264)</name>
    <dbReference type="NCBI Taxonomy" id="271848"/>
    <lineage>
        <taxon>Bacteria</taxon>
        <taxon>Pseudomonadati</taxon>
        <taxon>Pseudomonadota</taxon>
        <taxon>Betaproteobacteria</taxon>
        <taxon>Burkholderiales</taxon>
        <taxon>Burkholderiaceae</taxon>
        <taxon>Burkholderia</taxon>
        <taxon>pseudomallei group</taxon>
    </lineage>
</organism>
<dbReference type="Proteomes" id="UP000001930">
    <property type="component" value="Chromosome I"/>
</dbReference>
<dbReference type="KEGG" id="bte:BTH_I2538"/>
<dbReference type="InterPro" id="IPR018076">
    <property type="entry name" value="T2SS_GspF_dom"/>
</dbReference>
<reference evidence="8 9" key="1">
    <citation type="journal article" date="2005" name="BMC Genomics">
        <title>Bacterial genome adaptation to niches: divergence of the potential virulence genes in three Burkholderia species of different survival strategies.</title>
        <authorList>
            <person name="Kim H.S."/>
            <person name="Schell M.A."/>
            <person name="Yu Y."/>
            <person name="Ulrich R.L."/>
            <person name="Sarria S.H."/>
            <person name="Nierman W.C."/>
            <person name="DeShazer D."/>
        </authorList>
    </citation>
    <scope>NUCLEOTIDE SEQUENCE [LARGE SCALE GENOMIC DNA]</scope>
    <source>
        <strain evidence="9">ATCC 700388 / DSM 13276 / CCUG 48851 / CIP 106301 / E264</strain>
    </source>
</reference>
<dbReference type="GO" id="GO:0005886">
    <property type="term" value="C:plasma membrane"/>
    <property type="evidence" value="ECO:0007669"/>
    <property type="project" value="UniProtKB-SubCell"/>
</dbReference>
<dbReference type="Pfam" id="PF00482">
    <property type="entry name" value="T2SSF"/>
    <property type="match status" value="1"/>
</dbReference>
<accession>Q2SVJ4</accession>
<feature type="transmembrane region" description="Helical" evidence="6">
    <location>
        <begin position="40"/>
        <end position="61"/>
    </location>
</feature>
<keyword evidence="3 6" id="KW-0812">Transmembrane</keyword>
<keyword evidence="9" id="KW-1185">Reference proteome</keyword>
<evidence type="ECO:0000256" key="1">
    <source>
        <dbReference type="ARBA" id="ARBA00004651"/>
    </source>
</evidence>
<feature type="transmembrane region" description="Helical" evidence="6">
    <location>
        <begin position="165"/>
        <end position="185"/>
    </location>
</feature>
<keyword evidence="5 6" id="KW-0472">Membrane</keyword>
<dbReference type="EMBL" id="CP000086">
    <property type="protein sequence ID" value="ABC36694.1"/>
    <property type="molecule type" value="Genomic_DNA"/>
</dbReference>
<protein>
    <submittedName>
        <fullName evidence="8">Membrane protein, putative</fullName>
    </submittedName>
</protein>
<feature type="transmembrane region" description="Helical" evidence="6">
    <location>
        <begin position="336"/>
        <end position="355"/>
    </location>
</feature>
<feature type="domain" description="Type II secretion system protein GspF" evidence="7">
    <location>
        <begin position="230"/>
        <end position="355"/>
    </location>
</feature>
<evidence type="ECO:0000313" key="8">
    <source>
        <dbReference type="EMBL" id="ABC36694.1"/>
    </source>
</evidence>
<evidence type="ECO:0000256" key="4">
    <source>
        <dbReference type="ARBA" id="ARBA00022989"/>
    </source>
</evidence>
<dbReference type="HOGENOM" id="CLU_056917_2_1_4"/>
<comment type="subcellular location">
    <subcellularLocation>
        <location evidence="1">Cell membrane</location>
        <topology evidence="1">Multi-pass membrane protein</topology>
    </subcellularLocation>
</comment>